<proteinExistence type="inferred from homology"/>
<evidence type="ECO:0000259" key="3">
    <source>
        <dbReference type="SMART" id="SM00470"/>
    </source>
</evidence>
<dbReference type="InterPro" id="IPR004437">
    <property type="entry name" value="ParB/RepB/Spo0J"/>
</dbReference>
<evidence type="ECO:0000256" key="2">
    <source>
        <dbReference type="ARBA" id="ARBA00023125"/>
    </source>
</evidence>
<keyword evidence="2" id="KW-0238">DNA-binding</keyword>
<feature type="domain" description="ParB-like N-terminal" evidence="3">
    <location>
        <begin position="54"/>
        <end position="138"/>
    </location>
</feature>
<dbReference type="GO" id="GO:0003677">
    <property type="term" value="F:DNA binding"/>
    <property type="evidence" value="ECO:0007669"/>
    <property type="project" value="UniProtKB-KW"/>
</dbReference>
<dbReference type="EMBL" id="KP795714">
    <property type="protein sequence ID" value="AKN40964.1"/>
    <property type="molecule type" value="Genomic_DNA"/>
</dbReference>
<dbReference type="SMART" id="SM00470">
    <property type="entry name" value="ParB"/>
    <property type="match status" value="1"/>
</dbReference>
<comment type="similarity">
    <text evidence="1">Belongs to the ParB family.</text>
</comment>
<dbReference type="PANTHER" id="PTHR38973:SF1">
    <property type="entry name" value="PLASMID PARTITION PROTEIN B"/>
    <property type="match status" value="1"/>
</dbReference>
<dbReference type="InterPro" id="IPR014884">
    <property type="entry name" value="ParB_fam_C"/>
</dbReference>
<protein>
    <submittedName>
        <fullName evidence="4">Chromosome (Plasmid) partitioning protein ParB</fullName>
    </submittedName>
</protein>
<reference evidence="4" key="1">
    <citation type="journal article" date="2015" name="MBio">
        <title>Eco-Evolutionary Dynamics of Episomes among Ecologically Cohesive Bacterial Populations.</title>
        <authorList>
            <person name="Xue H."/>
            <person name="Cordero O.X."/>
            <person name="Camas F.M."/>
            <person name="Trimble W."/>
            <person name="Meyer F."/>
            <person name="Guglielmini J."/>
            <person name="Rocha E.P."/>
            <person name="Polz M.F."/>
        </authorList>
    </citation>
    <scope>NUCLEOTIDE SEQUENCE</scope>
    <source>
        <strain evidence="4">FF_351</strain>
    </source>
</reference>
<dbReference type="Pfam" id="PF08775">
    <property type="entry name" value="ParB"/>
    <property type="match status" value="1"/>
</dbReference>
<dbReference type="NCBIfam" id="TIGR00180">
    <property type="entry name" value="parB_part"/>
    <property type="match status" value="1"/>
</dbReference>
<dbReference type="CDD" id="cd16394">
    <property type="entry name" value="sopB_N"/>
    <property type="match status" value="1"/>
</dbReference>
<name>A0A0H4A3U9_9GAMM</name>
<dbReference type="InterPro" id="IPR003115">
    <property type="entry name" value="ParB_N"/>
</dbReference>
<sequence>MTKRKPIGRKLETQMLDTTSSTASGREQVFVLASGKKASFTLQRIEAAELAEKTYVDMATNGRDQTALTEASVSDITRTLSLQQFFPAIGCEREDGKIEILDGSRRRAAALFVKAGLDVLVTKDDISFDDARQLAADIQTAREHNLREVGMRLLALRDGGMNQKEIAESQRLSPAKVTRAIQAASVPADMLSVFPVQAELTHPDYKLLLELSTTFTEKGLDLAGLIAAVMVERDELEANLPADRFKDALLKGYKVAAAEQLSAPKKSKSKTEKLWAFSDKDTFARRKEKDRVVSYEFGRLPKSLVKDLDDAVSAVLEKHLNA</sequence>
<dbReference type="AlphaFoldDB" id="A0A0H4A3U9"/>
<evidence type="ECO:0000256" key="1">
    <source>
        <dbReference type="ARBA" id="ARBA00006295"/>
    </source>
</evidence>
<dbReference type="Gene3D" id="1.10.10.2830">
    <property type="match status" value="1"/>
</dbReference>
<accession>A0A0H4A3U9</accession>
<organism evidence="4">
    <name type="scientific">Enterovibrio norvegicus</name>
    <dbReference type="NCBI Taxonomy" id="188144"/>
    <lineage>
        <taxon>Bacteria</taxon>
        <taxon>Pseudomonadati</taxon>
        <taxon>Pseudomonadota</taxon>
        <taxon>Gammaproteobacteria</taxon>
        <taxon>Vibrionales</taxon>
        <taxon>Vibrionaceae</taxon>
        <taxon>Enterovibrio</taxon>
    </lineage>
</organism>
<evidence type="ECO:0000313" key="4">
    <source>
        <dbReference type="EMBL" id="AKN40964.1"/>
    </source>
</evidence>
<dbReference type="PANTHER" id="PTHR38973">
    <property type="entry name" value="PLASMID PARTITIONING CONTROL PROTEIN-RELATED"/>
    <property type="match status" value="1"/>
</dbReference>